<keyword evidence="6" id="KW-1185">Reference proteome</keyword>
<gene>
    <name evidence="5" type="ordered locus">Rcas_1054</name>
</gene>
<evidence type="ECO:0000256" key="1">
    <source>
        <dbReference type="ARBA" id="ARBA00023015"/>
    </source>
</evidence>
<dbReference type="KEGG" id="rca:Rcas_1054"/>
<dbReference type="InterPro" id="IPR009057">
    <property type="entry name" value="Homeodomain-like_sf"/>
</dbReference>
<dbReference type="eggNOG" id="COG4977">
    <property type="taxonomic scope" value="Bacteria"/>
</dbReference>
<dbReference type="OrthoDB" id="34150at2"/>
<dbReference type="InterPro" id="IPR018060">
    <property type="entry name" value="HTH_AraC"/>
</dbReference>
<evidence type="ECO:0000259" key="4">
    <source>
        <dbReference type="PROSITE" id="PS01124"/>
    </source>
</evidence>
<keyword evidence="2" id="KW-0804">Transcription</keyword>
<evidence type="ECO:0000313" key="6">
    <source>
        <dbReference type="Proteomes" id="UP000000263"/>
    </source>
</evidence>
<dbReference type="STRING" id="383372.Rcas_1054"/>
<sequence>MQQIADRQAERRAREAQSHREELVERIARAIRQDGEIEPLPGLHFFRLSATRGLVHSVSRPAFCIIAQGSKELFLGDRHYRYDPYHYLLVTVDLPGVSRVLEVSPTRPYLSLRIDLSPALVGAVMAESGYTAPPSVARVGAVDVSLLDGELLDAVVRLVRLTEAPAADVQALKPLIVREIVYRLLVGDQGARLRHLAGVGGSISHIARAVECIRRNFHQPLRIEQLAREAGMSVSGFHHYFKAVTGMTPLQFQKQLRLHEARRLMIGENLPAIDAAYRVGYQDASHFNREYKRLFGAPPLRDVQRLRDAMA</sequence>
<dbReference type="PANTHER" id="PTHR43436">
    <property type="entry name" value="ARAC-FAMILY TRANSCRIPTIONAL REGULATOR"/>
    <property type="match status" value="1"/>
</dbReference>
<keyword evidence="3" id="KW-0175">Coiled coil</keyword>
<dbReference type="PROSITE" id="PS01124">
    <property type="entry name" value="HTH_ARAC_FAMILY_2"/>
    <property type="match status" value="1"/>
</dbReference>
<protein>
    <submittedName>
        <fullName evidence="5">Transcriptional regulator, AraC family</fullName>
    </submittedName>
</protein>
<evidence type="ECO:0000256" key="3">
    <source>
        <dbReference type="SAM" id="Coils"/>
    </source>
</evidence>
<dbReference type="AlphaFoldDB" id="A7NI55"/>
<reference evidence="5 6" key="1">
    <citation type="submission" date="2007-08" db="EMBL/GenBank/DDBJ databases">
        <title>Complete sequence of Roseiflexus castenholzii DSM 13941.</title>
        <authorList>
            <consortium name="US DOE Joint Genome Institute"/>
            <person name="Copeland A."/>
            <person name="Lucas S."/>
            <person name="Lapidus A."/>
            <person name="Barry K."/>
            <person name="Glavina del Rio T."/>
            <person name="Dalin E."/>
            <person name="Tice H."/>
            <person name="Pitluck S."/>
            <person name="Thompson L.S."/>
            <person name="Brettin T."/>
            <person name="Bruce D."/>
            <person name="Detter J.C."/>
            <person name="Han C."/>
            <person name="Tapia R."/>
            <person name="Schmutz J."/>
            <person name="Larimer F."/>
            <person name="Land M."/>
            <person name="Hauser L."/>
            <person name="Kyrpides N."/>
            <person name="Mikhailova N."/>
            <person name="Bryant D.A."/>
            <person name="Hanada S."/>
            <person name="Tsukatani Y."/>
            <person name="Richardson P."/>
        </authorList>
    </citation>
    <scope>NUCLEOTIDE SEQUENCE [LARGE SCALE GENOMIC DNA]</scope>
    <source>
        <strain evidence="6">DSM 13941 / HLO8</strain>
    </source>
</reference>
<dbReference type="GO" id="GO:0003700">
    <property type="term" value="F:DNA-binding transcription factor activity"/>
    <property type="evidence" value="ECO:0007669"/>
    <property type="project" value="InterPro"/>
</dbReference>
<feature type="domain" description="HTH araC/xylS-type" evidence="4">
    <location>
        <begin position="207"/>
        <end position="305"/>
    </location>
</feature>
<dbReference type="PANTHER" id="PTHR43436:SF1">
    <property type="entry name" value="TRANSCRIPTIONAL REGULATORY PROTEIN"/>
    <property type="match status" value="1"/>
</dbReference>
<dbReference type="SMART" id="SM00342">
    <property type="entry name" value="HTH_ARAC"/>
    <property type="match status" value="1"/>
</dbReference>
<keyword evidence="1" id="KW-0805">Transcription regulation</keyword>
<accession>A7NI55</accession>
<dbReference type="InterPro" id="IPR009594">
    <property type="entry name" value="Tscrpt_reg_HTH_AraC_N"/>
</dbReference>
<dbReference type="Gene3D" id="1.10.10.60">
    <property type="entry name" value="Homeodomain-like"/>
    <property type="match status" value="2"/>
</dbReference>
<dbReference type="EMBL" id="CP000804">
    <property type="protein sequence ID" value="ABU57155.1"/>
    <property type="molecule type" value="Genomic_DNA"/>
</dbReference>
<proteinExistence type="predicted"/>
<dbReference type="SUPFAM" id="SSF46689">
    <property type="entry name" value="Homeodomain-like"/>
    <property type="match status" value="2"/>
</dbReference>
<feature type="coiled-coil region" evidence="3">
    <location>
        <begin position="6"/>
        <end position="33"/>
    </location>
</feature>
<dbReference type="GO" id="GO:0043565">
    <property type="term" value="F:sequence-specific DNA binding"/>
    <property type="evidence" value="ECO:0007669"/>
    <property type="project" value="InterPro"/>
</dbReference>
<evidence type="ECO:0000313" key="5">
    <source>
        <dbReference type="EMBL" id="ABU57155.1"/>
    </source>
</evidence>
<name>A7NI55_ROSCS</name>
<dbReference type="Pfam" id="PF12833">
    <property type="entry name" value="HTH_18"/>
    <property type="match status" value="1"/>
</dbReference>
<dbReference type="Proteomes" id="UP000000263">
    <property type="component" value="Chromosome"/>
</dbReference>
<organism evidence="5 6">
    <name type="scientific">Roseiflexus castenholzii (strain DSM 13941 / HLO8)</name>
    <dbReference type="NCBI Taxonomy" id="383372"/>
    <lineage>
        <taxon>Bacteria</taxon>
        <taxon>Bacillati</taxon>
        <taxon>Chloroflexota</taxon>
        <taxon>Chloroflexia</taxon>
        <taxon>Chloroflexales</taxon>
        <taxon>Roseiflexineae</taxon>
        <taxon>Roseiflexaceae</taxon>
        <taxon>Roseiflexus</taxon>
    </lineage>
</organism>
<dbReference type="Pfam" id="PF06719">
    <property type="entry name" value="AraC_N"/>
    <property type="match status" value="1"/>
</dbReference>
<evidence type="ECO:0000256" key="2">
    <source>
        <dbReference type="ARBA" id="ARBA00023163"/>
    </source>
</evidence>
<dbReference type="RefSeq" id="WP_012119585.1">
    <property type="nucleotide sequence ID" value="NC_009767.1"/>
</dbReference>
<dbReference type="HOGENOM" id="CLU_000445_100_0_0"/>